<dbReference type="Pfam" id="PF02815">
    <property type="entry name" value="MIR"/>
    <property type="match status" value="1"/>
</dbReference>
<dbReference type="InterPro" id="IPR001870">
    <property type="entry name" value="B30.2/SPRY"/>
</dbReference>
<feature type="domain" description="MIR" evidence="19">
    <location>
        <begin position="103"/>
        <end position="157"/>
    </location>
</feature>
<dbReference type="PROSITE" id="PS00018">
    <property type="entry name" value="EF_HAND_1"/>
    <property type="match status" value="2"/>
</dbReference>
<accession>A0A0V1JZK1</accession>
<evidence type="ECO:0000313" key="20">
    <source>
        <dbReference type="EMBL" id="KRZ40395.1"/>
    </source>
</evidence>
<evidence type="ECO:0000256" key="2">
    <source>
        <dbReference type="ARBA" id="ARBA00022448"/>
    </source>
</evidence>
<evidence type="ECO:0000256" key="3">
    <source>
        <dbReference type="ARBA" id="ARBA00022568"/>
    </source>
</evidence>
<dbReference type="Gene3D" id="1.10.287.70">
    <property type="match status" value="1"/>
</dbReference>
<dbReference type="EMBL" id="JYDV01000027">
    <property type="protein sequence ID" value="KRZ40395.1"/>
    <property type="molecule type" value="Genomic_DNA"/>
</dbReference>
<evidence type="ECO:0000256" key="5">
    <source>
        <dbReference type="ARBA" id="ARBA00022692"/>
    </source>
</evidence>
<protein>
    <submittedName>
        <fullName evidence="20">Ryanodine receptor 44F</fullName>
    </submittedName>
</protein>
<dbReference type="SUPFAM" id="SSF82109">
    <property type="entry name" value="MIR domain"/>
    <property type="match status" value="2"/>
</dbReference>
<dbReference type="FunFam" id="2.80.10.50:FF:000021">
    <property type="entry name" value="Ryanodine receptor, isoform F"/>
    <property type="match status" value="1"/>
</dbReference>
<evidence type="ECO:0000256" key="11">
    <source>
        <dbReference type="ARBA" id="ARBA00023136"/>
    </source>
</evidence>
<dbReference type="Pfam" id="PF21119">
    <property type="entry name" value="RYDR_Jsol"/>
    <property type="match status" value="1"/>
</dbReference>
<evidence type="ECO:0000256" key="12">
    <source>
        <dbReference type="ARBA" id="ARBA00023286"/>
    </source>
</evidence>
<keyword evidence="11 16" id="KW-0472">Membrane</keyword>
<keyword evidence="13" id="KW-0407">Ion channel</keyword>
<dbReference type="GO" id="GO:0005509">
    <property type="term" value="F:calcium ion binding"/>
    <property type="evidence" value="ECO:0007669"/>
    <property type="project" value="InterPro"/>
</dbReference>
<keyword evidence="6" id="KW-0677">Repeat</keyword>
<dbReference type="SUPFAM" id="SSF49899">
    <property type="entry name" value="Concanavalin A-like lectins/glucanases"/>
    <property type="match status" value="2"/>
</dbReference>
<sequence>MTDFQENSTGEQDDISFLRTGDVVCLTCLAPCKESGTGSAERVSLAAEGFGNRICYLENVSDKNKPPDNATSMFYIDQALSVRALQEMMSSELPNISGSSSTHRTLLYGHAVQLKHTLSGMYLTCLSTSSASDKLAFDVGLCETNVGESCWWTIHPASKQRSEGEKVRFGDDVILVSVATERYLHMSSTNGNTVLAAFHQTLWSITPNSAGGVRARHMGTRCACYVCGNDVLRLNHGNDECLTIPENWSDSSQNNIVIYENGKSCNQARSLWRPELIHGKWQSSLLGWEQAFRIRHITSGRFLALNEDNQVCLLHKDKATFESTAFIMISSKDVKRSTFEEKEEEGMGVATVKYGETVIFLQHLQSNLWLSCQLELLTFLKSFSNTKFEDEIVDLLCIFKTTAVTKKNMGKVEEKKAIAVEEARMDDCFILFKAQEEESQSARVIRKCSQILNRFLRGLEGLQMEGKDSLAWNRADLSETVKLMEDLIQYFAQPEETVDFESMQNGLRALRNRQDLFQEEGLLNMIIDTIDQFSVVESMTELLDVTKEDKCKDWQDISTYLYLLVAAMIKGNHSNCTQFASAQRLNWLFSRLSNPQSAEGILDVLYCILTESPEALNMINEDHVKAVISLLEKVGHDPKVLNVLSALCEGNGVAVRNSQNVICSELLCNKKFLLQTKMIDQVSSVMANIFVGSYENSAMYPRWYFEAELEYMESMHTSGQKPHLRIGWASSAGYRAYPGSGKKWGCNGVGDDMFSFGFDGQYIYAGGIEKFVGTHEFRKGDVIGCSLDLAVPEIQFSLNGHQIGTSVRNFSSCDCLFYPVMSLSAIVSCRFCFGGSQGKLRFGPKKGYLPISEAAITPVKLISCISFGDNRKGYFAGPSTVISDYIVFQPKPIDTKDVSLPKHLEDVHEKLAENIHELWAMDKIEKGWIYGERRSETQKTHPCLTSYERLPTAERSYNLNLAKETLKTIVALGYRIELGKASNRVKTCRLGQNFLMSNGYKPAPLDTREYELNETLETLVDQLAKNMHNIWAQSKIQRGWTYSNNEVRNVNIKTTSHLVAYDFLDPNIKAANRDKAGQIIKSLLVYNYCIEPPTAEQDEGAVKQAQVMNLQKRTYRFEKSYAVKSGKWYFEFEVRTSGFMNVGWMDVSASPDNDFGLHKSSYAYDGYLGRKWHGESELYGKKWNVGDVVGCFLDLTDRTICFSLNGELLLDSSGTEVAFDNVSAEDGFVPAFSLAPGQIGRLNCGQNVNTLKYYTTCGLQEGYEPFCIRMSRQAPMWIAKCEAEFDEINEEEKRFKVTRIPQSGDNPPCLKVQCKSAGMLERCSLALFRLNLPVFCKEANDSRACNQYFTETLSERNAGKRNCETDRTAESGRRGKMKGVRGSRNQDENISFHDQQNYAEQYEVGNHAVMKGNYLVQKTFSLDEDSSEVIENRFRKGPRLRLGFGNLYMHYQNLIERYFSHFYYARNTAFRSSASEVNLKEKESIDSQDKISASYAVSNTKRNLRPFKVLQSFGQRMRDVSVGRSRKQNARKLQDGCASKSKIRSDENDKFSSSRLSSRKLDDRVADVDSTESLDMPKSGPGRRPTVIRLESDSKVKKRSNYFSSGHDLLVEASKLSAPSGSQHVSTGAFVSFYSTPDDYYFGIRVFPGQDLANIWIGWLTPQFSFIGSQIAADSQRICFLESTHGTLDNIQEFRSCYIVNGLELLTAAGGSSNVSKMAGLLAGCLINTATGELKFHANGKQTEMSYRVEPGTILYPAVFVLPTSREVLQFELGNIEKTLPIASAQLNERSNAVQLMCPPRLKIEICKTRTWLRVPDQCARVTSLKLSDTRGWSVLCDDLVRTMMLYVPERDSSIDILELVEHESLCTFHQQTLRLYCSLCAQGNFKIAHILCQHVDEDQLMYAIQSKYLSGSLRHCFYDVLIAIHLKCHYDARLAESHEYIIPLNAKLKERNYFNYETKSVYPHALNSDITLKSSINVMEVKKKISAEDEKFLMSPTFDFHSLKQYVVDALEEATLEALMNSRDLIGGTNTTHFVPILKLFDTLLIVGLLSDTDIHRFFRLLNPRSFQETLDSPQNVKGLVDLDLDEMVQLELCHIMNHLCDLQLQGRVESLINFAETFVGETQNDQLRRYLEIKQTDMPSAEAARKTKEFRCPPKEQMLKLLDFKADRDVQTDEEGELEVSAMSEFLQRVLREFHCNMVKCIGNSDKNDDNYSENVEQKQLECENMNWVEKLAWMVVPVPPALLSEDERIKFDGEEAFRNIILSTLIKWTGNKAIDDPNLIREIFGLLLRQYTRISEVKSALKTAYCIHERSTEDVQSFLDNLCQIRRLLCVQFEATEEEVLKNSLWDMMNNRVFFQHPDLMRLLKVHENVMTIMVNVLSRAQKSELDDRRNRSTQDDIKKAFQSSISDLVVACCKFLCFICRSSTKNQAAMFDHLPFLLDNATMLLAKPSLRGSVPLDVAYYSFMENSELALALKEDDLEKVAFYLSRCGLQANAEMVSKGYPDIGWDPVEGERYVDFLRFCVWVNGECVEENANLVIRLLIRRPECLGPALKGQGEGLFRAFKDAISLSSEISNLHKGRDLRSRFNFDLSHYPNPEIEEEDYIDLGAAILGFYSSLADLLGKCAPDHLTVKSGKGESVRLRSILRSLTSVEDLEAILALRFLLPNVFAAKEENVRSSCIGLLPCHKQSILLFLERVYGLVDKEMVFRLLEQSFILDFRAATILDHPAYAESDLALALNRYLCGSVLPLLTSHAHCFADAEHYYSLLEATLHTVYRMSKIKSLTKSQRSAITEFLLAFTKEIHPGMMKKLLQKVVVDISSLNEFATVPLQIMTQHYECFSKHYGISLHEDMASEEQKRLSMLLFTTIFDSLGKRAFDSDLFASALPCLTAIGSALSPDYAMQSYAEEDIQSMNVSSDHMEVWRPHPVDASNVQLSVNLQNLVQRFAQHFHDSWASRKLEKGWRNDDIYSRTNCTHPRLKPFGMLKEFEQNFYKERCSECLKALLAWGYSIDQETQVSGIQPKAMNPTSNVRSASVFCPQPIDLSNMTLSEEMCELAERMAENSHLIWVSKTIEDLNDANTGIMVLLVPWDILADSEKRKHRFRAQEVLKFLQYQGFRLKSPLQRNKEEYEQTVVDSNAHRPVEKRFACNLLEKLLAYLENAAQKMDVIKPSKQFSRYRNYTLPSEDVKFFGKVLLPLLESYFRSHRNYFTAASSASLSGVASIKEKEMVAGLFHRLMSVFRTKHNAFGCHVKSTVRCLQVLLQAIDFRSLVKINSDTLRTCAQIFLTNMVSDLMNITKEIKNNGRYAEIKGKTLPCTSSLLFLYEAMLPLLTTLFCHLSKHGHGQDFLVNDIQVGCYKIADCLYMLAAPITITRKSVKEEMEKHRSSIGQCLSAFACCFPVAFLEADFNANSRCSTVDRQHLLSESKDASTSLLVNIPSLGNLLSNIEQLSNTNGKYQDAPAIFDVDIPMLCSYMSFWWQHGPTNNTQEKKLSAVSSDHINRLFSACSRLICNHIGIAHADWICHLAPFITPMINYVTIEPVRDYLLPMAEKVRMQADLAFKEEEKHRMHPDVFDESAVIELHSILIRDVYALYPILIKFTDLHRARWLKNPCWETNALFEHVAFVFKLWTTSQHMKREELNFVTQFESDFMTGTSRKTGKAAVAFRKKKRREGKRREKDSGSIVVACLKRLLPVGLSVFGGRELDLLQKVKEKYMKKENDERIKEYIFSSLAVPDQENVFDKSHWQRKLYQQIGKAQMLGIDSMSQEMVVDKIIFMGVTLCNLHNNRLNIRKRFKQMLGARLYRLKESVLLLHVSEWLHYTAFQSMLPIHRCVNLFLSAYIEKWLKSEKVDEDLLISEVTVASEGRIQRLREDVEEVDEQCPPDPLSQLVQCFQRAATSERKQLVPIVDDNLYIKYVRVMASSIHISEDEENNAEDDAISMEAQELEKQQLLHEQSRLADRGVAVMVLMYLSACNGEPNVMVEKTLALGIHILNGGNSEVQNIMLNYLQEKKDVRFFSSISGLMNRCSVLNLEIFERQLKAEGLGMGAELSVGKHQNLNDSEFICSLFRFIQLTCEGHNSEFQNYLRNQPGNTTSINLIICTVDYLLRLQESIMDFYWHFSSKEVVDEAGKAHFLKALSVCSQVFNTLTESIQGPCVGNQMALANSRLWDAINGFFFLFAHMMDKLSKNHTQLELLREFLSLQKDMIVLMLSMLEGNILNGSIGKQMVDTLAESQQNVQLILKFFDMFLKLKDLTTSQAFQEFDTNKDGWISPKEFLRAMEAQKMYSTEEINYLMMCTDVNNDGKIDYMEFTERFHNPAKDIGFNLAILLMNLKEHITGDSRLDQILQTASSMCEYFDPYLGRIEIMGSNKRVEKVYFEIKEEWLEQFNKPQIKQSKKDFLFNVLQDDGGEQGKLEAFVNFCEDTIFEMSHAAEISSEDRDSRIERAKKQREIFTGMTDKTDTISMFDIILKIMKKMGTSIVSFCRYLRPSELRKLKHSAALRFSSMTYGQLMLIFLKIVFFIFVTMFRGAFYLMNTFFRFILLMMYGVREEEKASSKLTTENAVHHTLPKDFNIAPQLYEPEKQEVYEAFGIQLTQGIGEGLCLKQSSNQPYLEKSFSLHIGNSVPFSTASAESASVQNERQLMIYSNQIPDSYTPAAVNVCNDDSNIVAKEIYEPKIAETTSSAKGSAFNFLARNFYLLKYITLALAFCINAILLFYRVADNTSNDEKVVLEAANGELQNDEHMENVIEEELAIHDNYYYLAHMLIFLSVAHCAASLALLIAYYQLKVPLIIFKREKLVARKLEFEGMWITEMPSEDAVSGKWDSMIISSPSFPEKYWDKFVKKKVKDKYKDQFDEEELNRLLGLDKTVVDGSNSSSSGVDWCYQIWKLGVIFTDGSFQYLLMYLFFSAVGIWNPFFYAGHLIDVVISFPMLQTILKSVTHNGKQLILTVMMVLVVVYLYTVLAFNFFRKFYVQDDDGEETDSKCNNMISCFVFNVYAGIRAGGGIGDELQSPYGDEREAWRILFDMTFHFFIIIILLAIMQGLIIDAFGDLRDQQESAQDKLESNCFICDIGKDFFERLPHGFDHHTTKEHNLAYYLFFLMHLINKDDTEYTGQETYVWELYEKRCWDFFPVGECFLKQYEEQLMAA</sequence>
<dbReference type="PROSITE" id="PS50919">
    <property type="entry name" value="MIR"/>
    <property type="match status" value="2"/>
</dbReference>
<dbReference type="InterPro" id="IPR014821">
    <property type="entry name" value="Ins145_P3_rcpt"/>
</dbReference>
<evidence type="ECO:0000256" key="8">
    <source>
        <dbReference type="ARBA" id="ARBA00022951"/>
    </source>
</evidence>
<dbReference type="FunFam" id="1.10.490.160:FF:000006">
    <property type="entry name" value="Protein CBR-LIPL-6"/>
    <property type="match status" value="1"/>
</dbReference>
<dbReference type="InterPro" id="IPR035762">
    <property type="entry name" value="SPRY3_RyR"/>
</dbReference>
<evidence type="ECO:0000256" key="10">
    <source>
        <dbReference type="ARBA" id="ARBA00023065"/>
    </source>
</evidence>
<dbReference type="Gene3D" id="1.25.10.30">
    <property type="entry name" value="IP3 receptor type 1 binding core, RIH domain"/>
    <property type="match status" value="1"/>
</dbReference>
<dbReference type="Pfam" id="PF00622">
    <property type="entry name" value="SPRY"/>
    <property type="match status" value="3"/>
</dbReference>
<feature type="compositionally biased region" description="Basic and acidic residues" evidence="15">
    <location>
        <begin position="1360"/>
        <end position="1373"/>
    </location>
</feature>
<dbReference type="PANTHER" id="PTHR46399:SF8">
    <property type="entry name" value="B30.2_SPRY DOMAIN-CONTAINING PROTEIN"/>
    <property type="match status" value="1"/>
</dbReference>
<dbReference type="InterPro" id="IPR035761">
    <property type="entry name" value="SPRY1_RyR"/>
</dbReference>
<dbReference type="InterPro" id="IPR036300">
    <property type="entry name" value="MIR_dom_sf"/>
</dbReference>
<dbReference type="Pfam" id="PF01365">
    <property type="entry name" value="RYDR_ITPR"/>
    <property type="match status" value="2"/>
</dbReference>
<evidence type="ECO:0000256" key="16">
    <source>
        <dbReference type="SAM" id="Phobius"/>
    </source>
</evidence>
<dbReference type="InterPro" id="IPR048581">
    <property type="entry name" value="RYDR_Jsol"/>
</dbReference>
<feature type="transmembrane region" description="Helical" evidence="16">
    <location>
        <begin position="5033"/>
        <end position="5052"/>
    </location>
</feature>
<dbReference type="CDD" id="cd12877">
    <property type="entry name" value="SPRY1_RyR"/>
    <property type="match status" value="1"/>
</dbReference>
<dbReference type="Gene3D" id="1.10.490.160">
    <property type="match status" value="2"/>
</dbReference>
<dbReference type="FunFam" id="1.10.490.160:FF:000003">
    <property type="entry name" value="Ryanodine receptor, isoform E"/>
    <property type="match status" value="1"/>
</dbReference>
<keyword evidence="10" id="KW-0406">Ion transport</keyword>
<dbReference type="GO" id="GO:0005790">
    <property type="term" value="C:smooth endoplasmic reticulum"/>
    <property type="evidence" value="ECO:0007669"/>
    <property type="project" value="TreeGrafter"/>
</dbReference>
<dbReference type="InterPro" id="IPR005821">
    <property type="entry name" value="Ion_trans_dom"/>
</dbReference>
<dbReference type="CDD" id="cd00051">
    <property type="entry name" value="EFh"/>
    <property type="match status" value="1"/>
</dbReference>
<feature type="domain" description="B30.2/SPRY" evidence="17">
    <location>
        <begin position="614"/>
        <end position="838"/>
    </location>
</feature>
<dbReference type="Pfam" id="PF08454">
    <property type="entry name" value="RIH_assoc"/>
    <property type="match status" value="1"/>
</dbReference>
<dbReference type="SMART" id="SM00449">
    <property type="entry name" value="SPRY"/>
    <property type="match status" value="3"/>
</dbReference>
<dbReference type="InterPro" id="IPR003032">
    <property type="entry name" value="Ryanodine_rcpt"/>
</dbReference>
<comment type="caution">
    <text evidence="20">The sequence shown here is derived from an EMBL/GenBank/DDBJ whole genome shotgun (WGS) entry which is preliminary data.</text>
</comment>
<dbReference type="Gene3D" id="2.80.10.50">
    <property type="match status" value="2"/>
</dbReference>
<dbReference type="FunFam" id="1.10.238.10:FF:000132">
    <property type="entry name" value="Ryanodine receptor 44F"/>
    <property type="match status" value="1"/>
</dbReference>
<dbReference type="InterPro" id="IPR016093">
    <property type="entry name" value="MIR_motif"/>
</dbReference>
<reference evidence="20 21" key="1">
    <citation type="submission" date="2015-01" db="EMBL/GenBank/DDBJ databases">
        <title>Evolution of Trichinella species and genotypes.</title>
        <authorList>
            <person name="Korhonen P.K."/>
            <person name="Edoardo P."/>
            <person name="Giuseppe L.R."/>
            <person name="Gasser R.B."/>
        </authorList>
    </citation>
    <scope>NUCLEOTIDE SEQUENCE [LARGE SCALE GENOMIC DNA]</scope>
    <source>
        <strain evidence="20">ISS176</strain>
    </source>
</reference>
<dbReference type="InterPro" id="IPR013333">
    <property type="entry name" value="Ryan_recept"/>
</dbReference>
<dbReference type="SUPFAM" id="SSF100909">
    <property type="entry name" value="IP3 receptor type 1 binding core, domain 2"/>
    <property type="match status" value="1"/>
</dbReference>
<dbReference type="InterPro" id="IPR043136">
    <property type="entry name" value="B30.2/SPRY_sf"/>
</dbReference>
<dbReference type="InterPro" id="IPR013662">
    <property type="entry name" value="RIH_assoc-dom"/>
</dbReference>
<evidence type="ECO:0000256" key="6">
    <source>
        <dbReference type="ARBA" id="ARBA00022737"/>
    </source>
</evidence>
<dbReference type="CDD" id="cd12879">
    <property type="entry name" value="SPRY3_RyR"/>
    <property type="match status" value="1"/>
</dbReference>
<keyword evidence="8" id="KW-0703">Sarcoplasmic reticulum</keyword>
<dbReference type="InterPro" id="IPR009460">
    <property type="entry name" value="Ryanrecept_TM4-6"/>
</dbReference>
<dbReference type="SMART" id="SM00472">
    <property type="entry name" value="MIR"/>
    <property type="match status" value="4"/>
</dbReference>
<dbReference type="GO" id="GO:0014808">
    <property type="term" value="P:release of sequestered calcium ion into cytosol by sarcoplasmic reticulum"/>
    <property type="evidence" value="ECO:0007669"/>
    <property type="project" value="TreeGrafter"/>
</dbReference>
<dbReference type="PRINTS" id="PR00795">
    <property type="entry name" value="RYANODINER"/>
</dbReference>
<dbReference type="GO" id="GO:0042383">
    <property type="term" value="C:sarcolemma"/>
    <property type="evidence" value="ECO:0007669"/>
    <property type="project" value="TreeGrafter"/>
</dbReference>
<evidence type="ECO:0000256" key="13">
    <source>
        <dbReference type="ARBA" id="ARBA00023303"/>
    </source>
</evidence>
<evidence type="ECO:0000259" key="17">
    <source>
        <dbReference type="PROSITE" id="PS50188"/>
    </source>
</evidence>
<dbReference type="Pfam" id="PF06459">
    <property type="entry name" value="RR_TM4-6"/>
    <property type="match status" value="1"/>
</dbReference>
<dbReference type="InterPro" id="IPR002048">
    <property type="entry name" value="EF_hand_dom"/>
</dbReference>
<dbReference type="Pfam" id="PF00520">
    <property type="entry name" value="Ion_trans"/>
    <property type="match status" value="1"/>
</dbReference>
<dbReference type="GO" id="GO:0006874">
    <property type="term" value="P:intracellular calcium ion homeostasis"/>
    <property type="evidence" value="ECO:0007669"/>
    <property type="project" value="InterPro"/>
</dbReference>
<keyword evidence="5 16" id="KW-0812">Transmembrane</keyword>
<feature type="region of interest" description="Disordered" evidence="15">
    <location>
        <begin position="1360"/>
        <end position="1384"/>
    </location>
</feature>
<keyword evidence="2" id="KW-0813">Transport</keyword>
<feature type="region of interest" description="Disordered" evidence="15">
    <location>
        <begin position="1518"/>
        <end position="1589"/>
    </location>
</feature>
<dbReference type="GO" id="GO:0006941">
    <property type="term" value="P:striated muscle contraction"/>
    <property type="evidence" value="ECO:0007669"/>
    <property type="project" value="TreeGrafter"/>
</dbReference>
<feature type="transmembrane region" description="Helical" evidence="16">
    <location>
        <begin position="4952"/>
        <end position="4974"/>
    </location>
</feature>
<dbReference type="PANTHER" id="PTHR46399">
    <property type="entry name" value="B30.2/SPRY DOMAIN-CONTAINING PROTEIN"/>
    <property type="match status" value="1"/>
</dbReference>
<dbReference type="GO" id="GO:0034704">
    <property type="term" value="C:calcium channel complex"/>
    <property type="evidence" value="ECO:0007669"/>
    <property type="project" value="TreeGrafter"/>
</dbReference>
<dbReference type="InterPro" id="IPR003877">
    <property type="entry name" value="SPRY_dom"/>
</dbReference>
<evidence type="ECO:0000256" key="14">
    <source>
        <dbReference type="ARBA" id="ARBA00036634"/>
    </source>
</evidence>
<dbReference type="InterPro" id="IPR015925">
    <property type="entry name" value="Ryanodine_IP3_receptor"/>
</dbReference>
<dbReference type="Proteomes" id="UP000054826">
    <property type="component" value="Unassembled WGS sequence"/>
</dbReference>
<comment type="catalytic activity">
    <reaction evidence="14">
        <text>Ca(2+)(in) = Ca(2+)(out)</text>
        <dbReference type="Rhea" id="RHEA:29671"/>
        <dbReference type="ChEBI" id="CHEBI:29108"/>
    </reaction>
</comment>
<keyword evidence="20" id="KW-0675">Receptor</keyword>
<feature type="transmembrane region" description="Helical" evidence="16">
    <location>
        <begin position="4907"/>
        <end position="4929"/>
    </location>
</feature>
<feature type="transmembrane region" description="Helical" evidence="16">
    <location>
        <begin position="4704"/>
        <end position="4723"/>
    </location>
</feature>
<dbReference type="InterPro" id="IPR035910">
    <property type="entry name" value="RyR/IP3R_RIH_dom_sf"/>
</dbReference>
<keyword evidence="3" id="KW-0109">Calcium transport</keyword>
<feature type="domain" description="MIR" evidence="19">
    <location>
        <begin position="164"/>
        <end position="208"/>
    </location>
</feature>
<comment type="subcellular location">
    <subcellularLocation>
        <location evidence="1">Sarcoplasmic reticulum membrane</location>
        <topology evidence="1">Multi-pass membrane protein</topology>
    </subcellularLocation>
</comment>
<keyword evidence="12" id="KW-1071">Ligand-gated ion channel</keyword>
<dbReference type="Gene3D" id="1.10.238.10">
    <property type="entry name" value="EF-hand"/>
    <property type="match status" value="1"/>
</dbReference>
<evidence type="ECO:0000256" key="1">
    <source>
        <dbReference type="ARBA" id="ARBA00004326"/>
    </source>
</evidence>
<dbReference type="GO" id="GO:0005219">
    <property type="term" value="F:ryanodine-sensitive calcium-release channel activity"/>
    <property type="evidence" value="ECO:0007669"/>
    <property type="project" value="InterPro"/>
</dbReference>
<evidence type="ECO:0000313" key="21">
    <source>
        <dbReference type="Proteomes" id="UP000054826"/>
    </source>
</evidence>
<dbReference type="Gene3D" id="6.20.350.10">
    <property type="match status" value="1"/>
</dbReference>
<dbReference type="Pfam" id="PF02026">
    <property type="entry name" value="RyR"/>
    <property type="match status" value="4"/>
</dbReference>
<evidence type="ECO:0000256" key="4">
    <source>
        <dbReference type="ARBA" id="ARBA00022673"/>
    </source>
</evidence>
<dbReference type="SUPFAM" id="SSF47473">
    <property type="entry name" value="EF-hand"/>
    <property type="match status" value="1"/>
</dbReference>
<keyword evidence="4" id="KW-0107">Calcium channel</keyword>
<evidence type="ECO:0000256" key="15">
    <source>
        <dbReference type="SAM" id="MobiDB-lite"/>
    </source>
</evidence>
<dbReference type="Pfam" id="PF13499">
    <property type="entry name" value="EF-hand_7"/>
    <property type="match status" value="1"/>
</dbReference>
<organism evidence="20 21">
    <name type="scientific">Trichinella pseudospiralis</name>
    <name type="common">Parasitic roundworm</name>
    <dbReference type="NCBI Taxonomy" id="6337"/>
    <lineage>
        <taxon>Eukaryota</taxon>
        <taxon>Metazoa</taxon>
        <taxon>Ecdysozoa</taxon>
        <taxon>Nematoda</taxon>
        <taxon>Enoplea</taxon>
        <taxon>Dorylaimia</taxon>
        <taxon>Trichinellida</taxon>
        <taxon>Trichinellidae</taxon>
        <taxon>Trichinella</taxon>
    </lineage>
</organism>
<dbReference type="GO" id="GO:0030018">
    <property type="term" value="C:Z disc"/>
    <property type="evidence" value="ECO:0007669"/>
    <property type="project" value="TreeGrafter"/>
</dbReference>
<feature type="transmembrane region" description="Helical" evidence="16">
    <location>
        <begin position="4504"/>
        <end position="4529"/>
    </location>
</feature>
<dbReference type="GO" id="GO:0033017">
    <property type="term" value="C:sarcoplasmic reticulum membrane"/>
    <property type="evidence" value="ECO:0007669"/>
    <property type="project" value="UniProtKB-SubCell"/>
</dbReference>
<dbReference type="InterPro" id="IPR018247">
    <property type="entry name" value="EF_Hand_1_Ca_BS"/>
</dbReference>
<feature type="transmembrane region" description="Helical" evidence="16">
    <location>
        <begin position="4764"/>
        <end position="4790"/>
    </location>
</feature>
<evidence type="ECO:0000259" key="19">
    <source>
        <dbReference type="PROSITE" id="PS50919"/>
    </source>
</evidence>
<dbReference type="FunFam" id="1.10.287.70:FF:000017">
    <property type="entry name" value="ryanodine receptor isoform X2"/>
    <property type="match status" value="1"/>
</dbReference>
<evidence type="ECO:0000259" key="18">
    <source>
        <dbReference type="PROSITE" id="PS50222"/>
    </source>
</evidence>
<evidence type="ECO:0000256" key="7">
    <source>
        <dbReference type="ARBA" id="ARBA00022837"/>
    </source>
</evidence>
<gene>
    <name evidence="20" type="primary">Rya-r44F</name>
    <name evidence="20" type="ORF">T4C_9426</name>
</gene>
<dbReference type="PROSITE" id="PS50222">
    <property type="entry name" value="EF_HAND_2"/>
    <property type="match status" value="1"/>
</dbReference>
<dbReference type="InterPro" id="IPR013320">
    <property type="entry name" value="ConA-like_dom_sf"/>
</dbReference>
<keyword evidence="9 16" id="KW-1133">Transmembrane helix</keyword>
<dbReference type="Gene3D" id="2.60.120.920">
    <property type="match status" value="3"/>
</dbReference>
<keyword evidence="7" id="KW-0106">Calcium</keyword>
<dbReference type="InterPro" id="IPR000699">
    <property type="entry name" value="RIH_dom"/>
</dbReference>
<feature type="domain" description="B30.2/SPRY" evidence="17">
    <location>
        <begin position="1068"/>
        <end position="1249"/>
    </location>
</feature>
<proteinExistence type="predicted"/>
<name>A0A0V1JZK1_TRIPS</name>
<dbReference type="InterPro" id="IPR011992">
    <property type="entry name" value="EF-hand-dom_pair"/>
</dbReference>
<dbReference type="PROSITE" id="PS50188">
    <property type="entry name" value="B302_SPRY"/>
    <property type="match status" value="2"/>
</dbReference>
<evidence type="ECO:0000256" key="9">
    <source>
        <dbReference type="ARBA" id="ARBA00022989"/>
    </source>
</evidence>
<dbReference type="SMART" id="SM00054">
    <property type="entry name" value="EFh"/>
    <property type="match status" value="2"/>
</dbReference>
<feature type="domain" description="EF-hand" evidence="18">
    <location>
        <begin position="4255"/>
        <end position="4290"/>
    </location>
</feature>
<dbReference type="Pfam" id="PF08709">
    <property type="entry name" value="Ins145_P3_rec"/>
    <property type="match status" value="1"/>
</dbReference>
<feature type="compositionally biased region" description="Basic and acidic residues" evidence="15">
    <location>
        <begin position="1543"/>
        <end position="1552"/>
    </location>
</feature>